<protein>
    <recommendedName>
        <fullName evidence="4">Pherophorin domain-containing protein</fullName>
    </recommendedName>
</protein>
<comment type="caution">
    <text evidence="2">The sequence shown here is derived from an EMBL/GenBank/DDBJ whole genome shotgun (WGS) entry which is preliminary data.</text>
</comment>
<evidence type="ECO:0000313" key="3">
    <source>
        <dbReference type="Proteomes" id="UP000613740"/>
    </source>
</evidence>
<evidence type="ECO:0000256" key="1">
    <source>
        <dbReference type="SAM" id="MobiDB-lite"/>
    </source>
</evidence>
<feature type="compositionally biased region" description="Basic and acidic residues" evidence="1">
    <location>
        <begin position="89"/>
        <end position="109"/>
    </location>
</feature>
<accession>A0A835VWL0</accession>
<feature type="region of interest" description="Disordered" evidence="1">
    <location>
        <begin position="54"/>
        <end position="144"/>
    </location>
</feature>
<reference evidence="2" key="1">
    <citation type="journal article" date="2020" name="bioRxiv">
        <title>Comparative genomics of Chlamydomonas.</title>
        <authorList>
            <person name="Craig R.J."/>
            <person name="Hasan A.R."/>
            <person name="Ness R.W."/>
            <person name="Keightley P.D."/>
        </authorList>
    </citation>
    <scope>NUCLEOTIDE SEQUENCE</scope>
    <source>
        <strain evidence="2">CCAP 11/173</strain>
    </source>
</reference>
<evidence type="ECO:0000313" key="2">
    <source>
        <dbReference type="EMBL" id="KAG2428548.1"/>
    </source>
</evidence>
<evidence type="ECO:0008006" key="4">
    <source>
        <dbReference type="Google" id="ProtNLM"/>
    </source>
</evidence>
<feature type="compositionally biased region" description="Low complexity" evidence="1">
    <location>
        <begin position="77"/>
        <end position="86"/>
    </location>
</feature>
<dbReference type="AlphaFoldDB" id="A0A835VWL0"/>
<dbReference type="GO" id="GO:0030041">
    <property type="term" value="P:actin filament polymerization"/>
    <property type="evidence" value="ECO:0007669"/>
    <property type="project" value="TreeGrafter"/>
</dbReference>
<dbReference type="Proteomes" id="UP000613740">
    <property type="component" value="Unassembled WGS sequence"/>
</dbReference>
<feature type="region of interest" description="Disordered" evidence="1">
    <location>
        <begin position="394"/>
        <end position="453"/>
    </location>
</feature>
<proteinExistence type="predicted"/>
<feature type="compositionally biased region" description="Pro residues" evidence="1">
    <location>
        <begin position="394"/>
        <end position="451"/>
    </location>
</feature>
<keyword evidence="3" id="KW-1185">Reference proteome</keyword>
<dbReference type="OrthoDB" id="10439337at2759"/>
<dbReference type="PANTHER" id="PTHR45691">
    <property type="entry name" value="PROTEIN DIAPHANOUS"/>
    <property type="match status" value="1"/>
</dbReference>
<dbReference type="EMBL" id="JAEHOD010000092">
    <property type="protein sequence ID" value="KAG2428548.1"/>
    <property type="molecule type" value="Genomic_DNA"/>
</dbReference>
<organism evidence="2 3">
    <name type="scientific">Chlamydomonas schloesseri</name>
    <dbReference type="NCBI Taxonomy" id="2026947"/>
    <lineage>
        <taxon>Eukaryota</taxon>
        <taxon>Viridiplantae</taxon>
        <taxon>Chlorophyta</taxon>
        <taxon>core chlorophytes</taxon>
        <taxon>Chlorophyceae</taxon>
        <taxon>CS clade</taxon>
        <taxon>Chlamydomonadales</taxon>
        <taxon>Chlamydomonadaceae</taxon>
        <taxon>Chlamydomonas</taxon>
    </lineage>
</organism>
<feature type="region of interest" description="Disordered" evidence="1">
    <location>
        <begin position="177"/>
        <end position="214"/>
    </location>
</feature>
<name>A0A835VWL0_9CHLO</name>
<dbReference type="InterPro" id="IPR051412">
    <property type="entry name" value="Formin_Homology_Diaphanous_sf"/>
</dbReference>
<dbReference type="PRINTS" id="PR01217">
    <property type="entry name" value="PRICHEXTENSN"/>
</dbReference>
<dbReference type="GO" id="GO:0005884">
    <property type="term" value="C:actin filament"/>
    <property type="evidence" value="ECO:0007669"/>
    <property type="project" value="TreeGrafter"/>
</dbReference>
<feature type="compositionally biased region" description="Gly residues" evidence="1">
    <location>
        <begin position="132"/>
        <end position="144"/>
    </location>
</feature>
<sequence length="667" mass="68072">MARCVLSAAPFAARSSRPWQHLKKIQSRHAVRSCRHVAVTLLVLGLALAVPTTRASGLNRRPSGSKYERVESRRSPGRGPAAASAGIHHALDAEAADKKPARTSGRDVADGQPRPGSAQAGGVDGVEPARGLPGGGHDPGVGAFQGGAAAAAELDLEQQLWAAQILEVAMEGAPLPGHVELGGQNPGSVGELQDGTNGGGGGSSSSGSNSNSNSRRRLLANVTLDCTQYDCTQLLTYYGAGSANATIYSGTAAPTSNCSGNLSGTPITNTCISGLPTSNANSYWCMAKGSGNASVTVAFSAPLFATTVSVYVADCTGSFISANKTTLLLANGTRVSVTCQADLCNGTACSNTTYWWNCTLPSPLYYVSGMTFWVSSTTGARVVDAVRVVGYPPPPPPPPSPSPPSPLPPPPSPPAFPPPPDPPSPDPPNPPDAPPDPPSPPVPPSPPPAPPLGNLNCSQYDCTTQITAYGAGVAAWTLYSGQNSTVCSGNLGGPPLSAACIGANPKSGASYWCMKAGTGNASITVSFTEPLWAAQVGIFVADCTGSFITNRTSLRLADGSTVPLSCPPDLCNGALCKNVAYWYTCDIPRPLSYTTGMTFWVYSGSSEKLIDAPAATLTSTSLSTFAAKPEATESKPSFASSESHTAESVPAINYACTAIAPAESGTA</sequence>
<dbReference type="PANTHER" id="PTHR45691:SF6">
    <property type="entry name" value="PROTEIN DIAPHANOUS"/>
    <property type="match status" value="1"/>
</dbReference>
<gene>
    <name evidence="2" type="ORF">HYH02_014352</name>
</gene>